<dbReference type="GO" id="GO:0005634">
    <property type="term" value="C:nucleus"/>
    <property type="evidence" value="ECO:0000318"/>
    <property type="project" value="GO_Central"/>
</dbReference>
<reference evidence="2 3" key="2">
    <citation type="journal article" date="2017" name="Genome Biol.">
        <title>New reference genome sequences of hot pepper reveal the massive evolution of plant disease-resistance genes by retroduplication.</title>
        <authorList>
            <person name="Kim S."/>
            <person name="Park J."/>
            <person name="Yeom S.I."/>
            <person name="Kim Y.M."/>
            <person name="Seo E."/>
            <person name="Kim K.T."/>
            <person name="Kim M.S."/>
            <person name="Lee J.M."/>
            <person name="Cheong K."/>
            <person name="Shin H.S."/>
            <person name="Kim S.B."/>
            <person name="Han K."/>
            <person name="Lee J."/>
            <person name="Park M."/>
            <person name="Lee H.A."/>
            <person name="Lee H.Y."/>
            <person name="Lee Y."/>
            <person name="Oh S."/>
            <person name="Lee J.H."/>
            <person name="Choi E."/>
            <person name="Choi E."/>
            <person name="Lee S.E."/>
            <person name="Jeon J."/>
            <person name="Kim H."/>
            <person name="Choi G."/>
            <person name="Song H."/>
            <person name="Lee J."/>
            <person name="Lee S.C."/>
            <person name="Kwon J.K."/>
            <person name="Lee H.Y."/>
            <person name="Koo N."/>
            <person name="Hong Y."/>
            <person name="Kim R.W."/>
            <person name="Kang W.H."/>
            <person name="Huh J.H."/>
            <person name="Kang B.C."/>
            <person name="Yang T.J."/>
            <person name="Lee Y.H."/>
            <person name="Bennetzen J.L."/>
            <person name="Choi D."/>
        </authorList>
    </citation>
    <scope>NUCLEOTIDE SEQUENCE [LARGE SCALE GENOMIC DNA]</scope>
    <source>
        <strain evidence="3">cv. CM334</strain>
    </source>
</reference>
<dbReference type="InterPro" id="IPR020084">
    <property type="entry name" value="NUDIX_hydrolase_CS"/>
</dbReference>
<name>A0A2G2XUY7_CAPAN</name>
<reference evidence="2 3" key="1">
    <citation type="journal article" date="2014" name="Nat. Genet.">
        <title>Genome sequence of the hot pepper provides insights into the evolution of pungency in Capsicum species.</title>
        <authorList>
            <person name="Kim S."/>
            <person name="Park M."/>
            <person name="Yeom S.I."/>
            <person name="Kim Y.M."/>
            <person name="Lee J.M."/>
            <person name="Lee H.A."/>
            <person name="Seo E."/>
            <person name="Choi J."/>
            <person name="Cheong K."/>
            <person name="Kim K.T."/>
            <person name="Jung K."/>
            <person name="Lee G.W."/>
            <person name="Oh S.K."/>
            <person name="Bae C."/>
            <person name="Kim S.B."/>
            <person name="Lee H.Y."/>
            <person name="Kim S.Y."/>
            <person name="Kim M.S."/>
            <person name="Kang B.C."/>
            <person name="Jo Y.D."/>
            <person name="Yang H.B."/>
            <person name="Jeong H.J."/>
            <person name="Kang W.H."/>
            <person name="Kwon J.K."/>
            <person name="Shin C."/>
            <person name="Lim J.Y."/>
            <person name="Park J.H."/>
            <person name="Huh J.H."/>
            <person name="Kim J.S."/>
            <person name="Kim B.D."/>
            <person name="Cohen O."/>
            <person name="Paran I."/>
            <person name="Suh M.C."/>
            <person name="Lee S.B."/>
            <person name="Kim Y.K."/>
            <person name="Shin Y."/>
            <person name="Noh S.J."/>
            <person name="Park J."/>
            <person name="Seo Y.S."/>
            <person name="Kwon S.Y."/>
            <person name="Kim H.A."/>
            <person name="Park J.M."/>
            <person name="Kim H.J."/>
            <person name="Choi S.B."/>
            <person name="Bosland P.W."/>
            <person name="Reeves G."/>
            <person name="Jo S.H."/>
            <person name="Lee B.W."/>
            <person name="Cho H.T."/>
            <person name="Choi H.S."/>
            <person name="Lee M.S."/>
            <person name="Yu Y."/>
            <person name="Do Choi Y."/>
            <person name="Park B.S."/>
            <person name="van Deynze A."/>
            <person name="Ashrafi H."/>
            <person name="Hill T."/>
            <person name="Kim W.T."/>
            <person name="Pai H.S."/>
            <person name="Ahn H.K."/>
            <person name="Yeam I."/>
            <person name="Giovannoni J.J."/>
            <person name="Rose J.K."/>
            <person name="Sorensen I."/>
            <person name="Lee S.J."/>
            <person name="Kim R.W."/>
            <person name="Choi I.Y."/>
            <person name="Choi B.S."/>
            <person name="Lim J.S."/>
            <person name="Lee Y.H."/>
            <person name="Choi D."/>
        </authorList>
    </citation>
    <scope>NUCLEOTIDE SEQUENCE [LARGE SCALE GENOMIC DNA]</scope>
    <source>
        <strain evidence="3">cv. CM334</strain>
    </source>
</reference>
<gene>
    <name evidence="2" type="ORF">T459_34841</name>
</gene>
<dbReference type="GO" id="GO:0005737">
    <property type="term" value="C:cytoplasm"/>
    <property type="evidence" value="ECO:0000318"/>
    <property type="project" value="GO_Central"/>
</dbReference>
<evidence type="ECO:0000313" key="3">
    <source>
        <dbReference type="Proteomes" id="UP000222542"/>
    </source>
</evidence>
<dbReference type="EMBL" id="AYRZ02000182">
    <property type="protein sequence ID" value="PHT61307.1"/>
    <property type="molecule type" value="Genomic_DNA"/>
</dbReference>
<dbReference type="Gene3D" id="3.90.79.10">
    <property type="entry name" value="Nucleoside Triphosphate Pyrophosphohydrolase"/>
    <property type="match status" value="1"/>
</dbReference>
<evidence type="ECO:0000313" key="2">
    <source>
        <dbReference type="EMBL" id="PHT61307.1"/>
    </source>
</evidence>
<organism evidence="2 3">
    <name type="scientific">Capsicum annuum</name>
    <name type="common">Capsicum pepper</name>
    <dbReference type="NCBI Taxonomy" id="4072"/>
    <lineage>
        <taxon>Eukaryota</taxon>
        <taxon>Viridiplantae</taxon>
        <taxon>Streptophyta</taxon>
        <taxon>Embryophyta</taxon>
        <taxon>Tracheophyta</taxon>
        <taxon>Spermatophyta</taxon>
        <taxon>Magnoliopsida</taxon>
        <taxon>eudicotyledons</taxon>
        <taxon>Gunneridae</taxon>
        <taxon>Pentapetalae</taxon>
        <taxon>asterids</taxon>
        <taxon>lamiids</taxon>
        <taxon>Solanales</taxon>
        <taxon>Solanaceae</taxon>
        <taxon>Solanoideae</taxon>
        <taxon>Capsiceae</taxon>
        <taxon>Capsicum</taxon>
    </lineage>
</organism>
<dbReference type="Gramene" id="PHT61307">
    <property type="protein sequence ID" value="PHT61307"/>
    <property type="gene ID" value="T459_34841"/>
</dbReference>
<comment type="caution">
    <text evidence="2">The sequence shown here is derived from an EMBL/GenBank/DDBJ whole genome shotgun (WGS) entry which is preliminary data.</text>
</comment>
<dbReference type="Proteomes" id="UP000222542">
    <property type="component" value="Unassembled WGS sequence"/>
</dbReference>
<dbReference type="GO" id="GO:0016787">
    <property type="term" value="F:hydrolase activity"/>
    <property type="evidence" value="ECO:0007669"/>
    <property type="project" value="UniProtKB-KW"/>
</dbReference>
<dbReference type="InterPro" id="IPR015797">
    <property type="entry name" value="NUDIX_hydrolase-like_dom_sf"/>
</dbReference>
<protein>
    <submittedName>
        <fullName evidence="2">Uncharacterized protein</fullName>
    </submittedName>
</protein>
<dbReference type="SUPFAM" id="SSF55811">
    <property type="entry name" value="Nudix"/>
    <property type="match status" value="1"/>
</dbReference>
<accession>A0A2G2XUY7</accession>
<keyword evidence="3" id="KW-1185">Reference proteome</keyword>
<feature type="region of interest" description="Disordered" evidence="1">
    <location>
        <begin position="59"/>
        <end position="78"/>
    </location>
</feature>
<dbReference type="AlphaFoldDB" id="A0A2G2XUY7"/>
<evidence type="ECO:0000256" key="1">
    <source>
        <dbReference type="SAM" id="MobiDB-lite"/>
    </source>
</evidence>
<sequence length="78" mass="8424">MLGGPSKKARGGWEKDETIEVTARRETIEEAGVCGDIKDERAISKKALPTGLDERSLGVVSDHDIEDGGNEIDELDLT</sequence>
<feature type="compositionally biased region" description="Acidic residues" evidence="1">
    <location>
        <begin position="64"/>
        <end position="78"/>
    </location>
</feature>
<proteinExistence type="predicted"/>
<dbReference type="PROSITE" id="PS00893">
    <property type="entry name" value="NUDIX_BOX"/>
    <property type="match status" value="1"/>
</dbReference>